<keyword evidence="2" id="KW-1185">Reference proteome</keyword>
<proteinExistence type="predicted"/>
<reference evidence="1 2" key="1">
    <citation type="journal article" date="2017" name="Front. Microbiol.">
        <title>New Insights into the Diversity of the Genus Faecalibacterium.</title>
        <authorList>
            <person name="Benevides L."/>
            <person name="Burman S."/>
            <person name="Martin R."/>
            <person name="Robert V."/>
            <person name="Thomas M."/>
            <person name="Miquel S."/>
            <person name="Chain F."/>
            <person name="Sokol H."/>
            <person name="Bermudez-Humaran L.G."/>
            <person name="Morrison M."/>
            <person name="Langella P."/>
            <person name="Azevedo V.A."/>
            <person name="Chatel J.M."/>
            <person name="Soares S."/>
        </authorList>
    </citation>
    <scope>NUCLEOTIDE SEQUENCE [LARGE SCALE GENOMIC DNA]</scope>
    <source>
        <strain evidence="2">CNCM I-4541</strain>
    </source>
</reference>
<name>A0ACC9CWN4_9FIRM</name>
<evidence type="ECO:0000313" key="1">
    <source>
        <dbReference type="EMBL" id="PDX60222.1"/>
    </source>
</evidence>
<organism evidence="1 2">
    <name type="scientific">Faecalibacterium langellae</name>
    <dbReference type="NCBI Taxonomy" id="3435293"/>
    <lineage>
        <taxon>Bacteria</taxon>
        <taxon>Bacillati</taxon>
        <taxon>Bacillota</taxon>
        <taxon>Clostridia</taxon>
        <taxon>Eubacteriales</taxon>
        <taxon>Oscillospiraceae</taxon>
        <taxon>Faecalibacterium</taxon>
    </lineage>
</organism>
<dbReference type="EMBL" id="NMTR01000021">
    <property type="protein sequence ID" value="PDX60222.1"/>
    <property type="molecule type" value="Genomic_DNA"/>
</dbReference>
<evidence type="ECO:0000313" key="2">
    <source>
        <dbReference type="Proteomes" id="UP000220959"/>
    </source>
</evidence>
<dbReference type="Proteomes" id="UP000220959">
    <property type="component" value="Unassembled WGS sequence"/>
</dbReference>
<accession>A0ACC9CWN4</accession>
<sequence length="53" mass="5607">MPRGPHGIRRSGGSVAEIAAQVGYRNAGKFAAAFKKATGCTPLEYRQEACPKT</sequence>
<protein>
    <submittedName>
        <fullName evidence="1">Uncharacterized protein</fullName>
    </submittedName>
</protein>
<gene>
    <name evidence="1" type="ORF">CGS49_09365</name>
</gene>
<comment type="caution">
    <text evidence="1">The sequence shown here is derived from an EMBL/GenBank/DDBJ whole genome shotgun (WGS) entry which is preliminary data.</text>
</comment>